<dbReference type="GO" id="GO:0000428">
    <property type="term" value="C:DNA-directed RNA polymerase complex"/>
    <property type="evidence" value="ECO:0007669"/>
    <property type="project" value="UniProtKB-KW"/>
</dbReference>
<keyword evidence="2" id="KW-0804">Transcription</keyword>
<name>A0A6C0KKR2_9ZZZZ</name>
<evidence type="ECO:0008006" key="4">
    <source>
        <dbReference type="Google" id="ProtNLM"/>
    </source>
</evidence>
<reference evidence="3" key="1">
    <citation type="journal article" date="2020" name="Nature">
        <title>Giant virus diversity and host interactions through global metagenomics.</title>
        <authorList>
            <person name="Schulz F."/>
            <person name="Roux S."/>
            <person name="Paez-Espino D."/>
            <person name="Jungbluth S."/>
            <person name="Walsh D.A."/>
            <person name="Denef V.J."/>
            <person name="McMahon K.D."/>
            <person name="Konstantinidis K.T."/>
            <person name="Eloe-Fadrosh E.A."/>
            <person name="Kyrpides N.C."/>
            <person name="Woyke T."/>
        </authorList>
    </citation>
    <scope>NUCLEOTIDE SEQUENCE</scope>
    <source>
        <strain evidence="3">GVMAG-S-3300012000-57</strain>
    </source>
</reference>
<dbReference type="AlphaFoldDB" id="A0A6C0KKR2"/>
<organism evidence="3">
    <name type="scientific">viral metagenome</name>
    <dbReference type="NCBI Taxonomy" id="1070528"/>
    <lineage>
        <taxon>unclassified sequences</taxon>
        <taxon>metagenomes</taxon>
        <taxon>organismal metagenomes</taxon>
    </lineage>
</organism>
<dbReference type="Gene3D" id="3.30.1490.120">
    <property type="entry name" value="RNA polymerase Rpb7-like, N-terminal domain"/>
    <property type="match status" value="1"/>
</dbReference>
<evidence type="ECO:0000256" key="1">
    <source>
        <dbReference type="ARBA" id="ARBA00022478"/>
    </source>
</evidence>
<dbReference type="InterPro" id="IPR036898">
    <property type="entry name" value="RNA_pol_Rpb7-like_N_sf"/>
</dbReference>
<accession>A0A6C0KKR2</accession>
<dbReference type="EMBL" id="MN740900">
    <property type="protein sequence ID" value="QHU17280.1"/>
    <property type="molecule type" value="Genomic_DNA"/>
</dbReference>
<protein>
    <recommendedName>
        <fullName evidence="4">S1 motif domain-containing protein</fullName>
    </recommendedName>
</protein>
<evidence type="ECO:0000256" key="2">
    <source>
        <dbReference type="ARBA" id="ARBA00023163"/>
    </source>
</evidence>
<evidence type="ECO:0000313" key="3">
    <source>
        <dbReference type="EMBL" id="QHU17280.1"/>
    </source>
</evidence>
<proteinExistence type="predicted"/>
<keyword evidence="1" id="KW-0240">DNA-directed RNA polymerase</keyword>
<sequence>MMQTAEIYSGGAEKKQAESKVYGVYLKSVLTQKIVLSINEVGKNLKQNLEKKIAASIEGKCIAQGFVKPGSVSVVNFSSGNVNAANVEFQVVFECMICHPVEGMLIECKAKTITKAGIHAEVVDASGVIPVTVFVARDHNYNDIHFNNVKENAEILVRVLGTRFELNDPYICVIAKLAQRRDAPAQPLKKGGFSEAAQPRISIFNEDANIGYSLGENSDDDEDE</sequence>